<evidence type="ECO:0000313" key="4">
    <source>
        <dbReference type="Proteomes" id="UP001500831"/>
    </source>
</evidence>
<dbReference type="RefSeq" id="WP_344981853.1">
    <property type="nucleotide sequence ID" value="NZ_BAAAVI010000106.1"/>
</dbReference>
<protein>
    <submittedName>
        <fullName evidence="3">VOC family protein</fullName>
    </submittedName>
</protein>
<dbReference type="Pfam" id="PF18029">
    <property type="entry name" value="Glyoxalase_6"/>
    <property type="match status" value="1"/>
</dbReference>
<feature type="domain" description="Glyoxalase-like" evidence="2">
    <location>
        <begin position="4"/>
        <end position="141"/>
    </location>
</feature>
<dbReference type="Proteomes" id="UP001500831">
    <property type="component" value="Unassembled WGS sequence"/>
</dbReference>
<keyword evidence="4" id="KW-1185">Reference proteome</keyword>
<dbReference type="PANTHER" id="PTHR35908:SF1">
    <property type="entry name" value="CONSERVED PROTEIN"/>
    <property type="match status" value="1"/>
</dbReference>
<dbReference type="SUPFAM" id="SSF54593">
    <property type="entry name" value="Glyoxalase/Bleomycin resistance protein/Dihydroxybiphenyl dioxygenase"/>
    <property type="match status" value="1"/>
</dbReference>
<evidence type="ECO:0000313" key="3">
    <source>
        <dbReference type="EMBL" id="GAA2910807.1"/>
    </source>
</evidence>
<dbReference type="PANTHER" id="PTHR35908">
    <property type="entry name" value="HYPOTHETICAL FUSION PROTEIN"/>
    <property type="match status" value="1"/>
</dbReference>
<feature type="region of interest" description="Disordered" evidence="1">
    <location>
        <begin position="84"/>
        <end position="103"/>
    </location>
</feature>
<accession>A0ABN3WCX4</accession>
<dbReference type="Gene3D" id="3.10.180.10">
    <property type="entry name" value="2,3-Dihydroxybiphenyl 1,2-Dioxygenase, domain 1"/>
    <property type="match status" value="1"/>
</dbReference>
<dbReference type="InterPro" id="IPR041581">
    <property type="entry name" value="Glyoxalase_6"/>
</dbReference>
<organism evidence="3 4">
    <name type="scientific">Streptosporangium fragile</name>
    <dbReference type="NCBI Taxonomy" id="46186"/>
    <lineage>
        <taxon>Bacteria</taxon>
        <taxon>Bacillati</taxon>
        <taxon>Actinomycetota</taxon>
        <taxon>Actinomycetes</taxon>
        <taxon>Streptosporangiales</taxon>
        <taxon>Streptosporangiaceae</taxon>
        <taxon>Streptosporangium</taxon>
    </lineage>
</organism>
<comment type="caution">
    <text evidence="3">The sequence shown here is derived from an EMBL/GenBank/DDBJ whole genome shotgun (WGS) entry which is preliminary data.</text>
</comment>
<name>A0ABN3WCX4_9ACTN</name>
<evidence type="ECO:0000256" key="1">
    <source>
        <dbReference type="SAM" id="MobiDB-lite"/>
    </source>
</evidence>
<dbReference type="InterPro" id="IPR029068">
    <property type="entry name" value="Glyas_Bleomycin-R_OHBP_Dase"/>
</dbReference>
<dbReference type="EMBL" id="BAAAVI010000106">
    <property type="protein sequence ID" value="GAA2910807.1"/>
    <property type="molecule type" value="Genomic_DNA"/>
</dbReference>
<gene>
    <name evidence="3" type="ORF">GCM10010517_77320</name>
</gene>
<proteinExistence type="predicted"/>
<evidence type="ECO:0000259" key="2">
    <source>
        <dbReference type="Pfam" id="PF18029"/>
    </source>
</evidence>
<sequence>MDIQISFDARDPAALAAFWSAAPGYVSQPPPEGFETWDAWADSAGVPEERRSDWAAAVDPGEGRPRLYFRRVPEGKTAKNRVHLDLNVGGPSGTPPEERRRRVAAEAERLVRLGATEVRTAEEHGEYWTVMTDPEGNEFCLQ</sequence>
<reference evidence="3 4" key="1">
    <citation type="journal article" date="2019" name="Int. J. Syst. Evol. Microbiol.">
        <title>The Global Catalogue of Microorganisms (GCM) 10K type strain sequencing project: providing services to taxonomists for standard genome sequencing and annotation.</title>
        <authorList>
            <consortium name="The Broad Institute Genomics Platform"/>
            <consortium name="The Broad Institute Genome Sequencing Center for Infectious Disease"/>
            <person name="Wu L."/>
            <person name="Ma J."/>
        </authorList>
    </citation>
    <scope>NUCLEOTIDE SEQUENCE [LARGE SCALE GENOMIC DNA]</scope>
    <source>
        <strain evidence="3 4">JCM 6242</strain>
    </source>
</reference>